<dbReference type="GO" id="GO:0008270">
    <property type="term" value="F:zinc ion binding"/>
    <property type="evidence" value="ECO:0007669"/>
    <property type="project" value="InterPro"/>
</dbReference>
<dbReference type="SUPFAM" id="SSF57756">
    <property type="entry name" value="Retrovirus zinc finger-like domains"/>
    <property type="match status" value="1"/>
</dbReference>
<dbReference type="Pfam" id="PF14223">
    <property type="entry name" value="Retrotran_gag_2"/>
    <property type="match status" value="1"/>
</dbReference>
<evidence type="ECO:0000313" key="2">
    <source>
        <dbReference type="Proteomes" id="UP000187406"/>
    </source>
</evidence>
<gene>
    <name evidence="1" type="ORF">CFOL_v3_26225</name>
</gene>
<dbReference type="AlphaFoldDB" id="A0A1Q3CRA9"/>
<dbReference type="PANTHER" id="PTHR37610">
    <property type="entry name" value="CCHC-TYPE DOMAIN-CONTAINING PROTEIN"/>
    <property type="match status" value="1"/>
</dbReference>
<accession>A0A1Q3CRA9</accession>
<name>A0A1Q3CRA9_CEPFO</name>
<protein>
    <submittedName>
        <fullName evidence="1">UBN2_3 domain-containing protein</fullName>
    </submittedName>
</protein>
<dbReference type="EMBL" id="BDDD01002713">
    <property type="protein sequence ID" value="GAV82774.1"/>
    <property type="molecule type" value="Genomic_DNA"/>
</dbReference>
<dbReference type="PANTHER" id="PTHR37610:SF77">
    <property type="entry name" value="INTEGRASE CATALYTIC DOMAIN-CONTAINING PROTEIN"/>
    <property type="match status" value="1"/>
</dbReference>
<evidence type="ECO:0000313" key="1">
    <source>
        <dbReference type="EMBL" id="GAV82774.1"/>
    </source>
</evidence>
<dbReference type="Gene3D" id="4.10.60.10">
    <property type="entry name" value="Zinc finger, CCHC-type"/>
    <property type="match status" value="1"/>
</dbReference>
<comment type="caution">
    <text evidence="1">The sequence shown here is derived from an EMBL/GenBank/DDBJ whole genome shotgun (WGS) entry which is preliminary data.</text>
</comment>
<dbReference type="GO" id="GO:0003676">
    <property type="term" value="F:nucleic acid binding"/>
    <property type="evidence" value="ECO:0007669"/>
    <property type="project" value="InterPro"/>
</dbReference>
<reference evidence="2" key="1">
    <citation type="submission" date="2016-04" db="EMBL/GenBank/DDBJ databases">
        <title>Cephalotus genome sequencing.</title>
        <authorList>
            <person name="Fukushima K."/>
            <person name="Hasebe M."/>
            <person name="Fang X."/>
        </authorList>
    </citation>
    <scope>NUCLEOTIDE SEQUENCE [LARGE SCALE GENOMIC DNA]</scope>
    <source>
        <strain evidence="2">cv. St1</strain>
    </source>
</reference>
<keyword evidence="2" id="KW-1185">Reference proteome</keyword>
<dbReference type="InterPro" id="IPR036875">
    <property type="entry name" value="Znf_CCHC_sf"/>
</dbReference>
<dbReference type="InParanoid" id="A0A1Q3CRA9"/>
<dbReference type="OrthoDB" id="1706811at2759"/>
<proteinExistence type="predicted"/>
<organism evidence="1 2">
    <name type="scientific">Cephalotus follicularis</name>
    <name type="common">Albany pitcher plant</name>
    <dbReference type="NCBI Taxonomy" id="3775"/>
    <lineage>
        <taxon>Eukaryota</taxon>
        <taxon>Viridiplantae</taxon>
        <taxon>Streptophyta</taxon>
        <taxon>Embryophyta</taxon>
        <taxon>Tracheophyta</taxon>
        <taxon>Spermatophyta</taxon>
        <taxon>Magnoliopsida</taxon>
        <taxon>eudicotyledons</taxon>
        <taxon>Gunneridae</taxon>
        <taxon>Pentapetalae</taxon>
        <taxon>rosids</taxon>
        <taxon>fabids</taxon>
        <taxon>Oxalidales</taxon>
        <taxon>Cephalotaceae</taxon>
        <taxon>Cephalotus</taxon>
    </lineage>
</organism>
<dbReference type="Proteomes" id="UP000187406">
    <property type="component" value="Unassembled WGS sequence"/>
</dbReference>
<sequence length="285" mass="32932">MDGDKISIDRFNGKNYFLWEFAFRMYVVGKELCGIVDGTLAGLVTSSSVEYTQWHSQNATVVSWMLSTVDSHIAVDLRPYKTASAMWKYLKEVYFQDNEAHHFQLENEIADSHQGERSVQEYYSEFTALWQEYNTLIYAGQSDESVKVIQRIHETSQKHQFLMKLRREFEYVKSSLLNRSPVPTLSVCLNDVLREEHRLRTQQTMDTHSRSGPSEVAFAAISKPPGKDMSKIQCFSCHEYGHYASLCKKKNFATTANLVVMSFLNVLDDLRIVQLQRDELITLIL</sequence>